<dbReference type="GeneID" id="20527688"/>
<protein>
    <submittedName>
        <fullName evidence="1">Uncharacterized protein</fullName>
    </submittedName>
</protein>
<dbReference type="AlphaFoldDB" id="A0A058Z8M9"/>
<evidence type="ECO:0000313" key="2">
    <source>
        <dbReference type="Proteomes" id="UP000030693"/>
    </source>
</evidence>
<reference evidence="1" key="1">
    <citation type="submission" date="2013-04" db="EMBL/GenBank/DDBJ databases">
        <title>The Genome Sequence of Fonticula alba ATCC 38817.</title>
        <authorList>
            <consortium name="The Broad Institute Genomics Platform"/>
            <person name="Russ C."/>
            <person name="Cuomo C."/>
            <person name="Burger G."/>
            <person name="Gray M.W."/>
            <person name="Holland P.W.H."/>
            <person name="King N."/>
            <person name="Lang F.B.F."/>
            <person name="Roger A.J."/>
            <person name="Ruiz-Trillo I."/>
            <person name="Brown M."/>
            <person name="Walker B."/>
            <person name="Young S."/>
            <person name="Zeng Q."/>
            <person name="Gargeya S."/>
            <person name="Fitzgerald M."/>
            <person name="Haas B."/>
            <person name="Abouelleil A."/>
            <person name="Allen A.W."/>
            <person name="Alvarado L."/>
            <person name="Arachchi H.M."/>
            <person name="Berlin A.M."/>
            <person name="Chapman S.B."/>
            <person name="Gainer-Dewar J."/>
            <person name="Goldberg J."/>
            <person name="Griggs A."/>
            <person name="Gujja S."/>
            <person name="Hansen M."/>
            <person name="Howarth C."/>
            <person name="Imamovic A."/>
            <person name="Ireland A."/>
            <person name="Larimer J."/>
            <person name="McCowan C."/>
            <person name="Murphy C."/>
            <person name="Pearson M."/>
            <person name="Poon T.W."/>
            <person name="Priest M."/>
            <person name="Roberts A."/>
            <person name="Saif S."/>
            <person name="Shea T."/>
            <person name="Sisk P."/>
            <person name="Sykes S."/>
            <person name="Wortman J."/>
            <person name="Nusbaum C."/>
            <person name="Birren B."/>
        </authorList>
    </citation>
    <scope>NUCLEOTIDE SEQUENCE [LARGE SCALE GENOMIC DNA]</scope>
    <source>
        <strain evidence="1">ATCC 38817</strain>
    </source>
</reference>
<evidence type="ECO:0000313" key="1">
    <source>
        <dbReference type="EMBL" id="KCV70605.1"/>
    </source>
</evidence>
<organism evidence="1">
    <name type="scientific">Fonticula alba</name>
    <name type="common">Slime mold</name>
    <dbReference type="NCBI Taxonomy" id="691883"/>
    <lineage>
        <taxon>Eukaryota</taxon>
        <taxon>Rotosphaerida</taxon>
        <taxon>Fonticulaceae</taxon>
        <taxon>Fonticula</taxon>
    </lineage>
</organism>
<proteinExistence type="predicted"/>
<name>A0A058Z8M9_FONAL</name>
<keyword evidence="2" id="KW-1185">Reference proteome</keyword>
<accession>A0A058Z8M9</accession>
<dbReference type="EMBL" id="KB932204">
    <property type="protein sequence ID" value="KCV70605.1"/>
    <property type="molecule type" value="Genomic_DNA"/>
</dbReference>
<sequence>MSRLQQLSRQYMRHHSFKVFVLATLGTTLAGLAASNHLYTGHRIYGARSHIDRVHDRLVAPADEDEFHMMTYILGRTSRYTGLAGDGLDMVDWAAIGIRLNHVRLGIYAAHAYYVSELLGDNRPEILRDWRHQALFTYVARKEEINEDDILPPVKSGATGM</sequence>
<dbReference type="Proteomes" id="UP000030693">
    <property type="component" value="Unassembled WGS sequence"/>
</dbReference>
<dbReference type="RefSeq" id="XP_009495121.1">
    <property type="nucleotide sequence ID" value="XM_009496846.1"/>
</dbReference>
<gene>
    <name evidence="1" type="ORF">H696_02963</name>
</gene>